<feature type="non-terminal residue" evidence="2">
    <location>
        <position position="109"/>
    </location>
</feature>
<feature type="signal peptide" evidence="1">
    <location>
        <begin position="1"/>
        <end position="19"/>
    </location>
</feature>
<evidence type="ECO:0000313" key="3">
    <source>
        <dbReference type="Proteomes" id="UP000237271"/>
    </source>
</evidence>
<keyword evidence="1" id="KW-0732">Signal</keyword>
<proteinExistence type="predicted"/>
<feature type="chain" id="PRO_5015146187" evidence="1">
    <location>
        <begin position="20"/>
        <end position="109"/>
    </location>
</feature>
<organism evidence="2 3">
    <name type="scientific">Phytophthora palmivora</name>
    <dbReference type="NCBI Taxonomy" id="4796"/>
    <lineage>
        <taxon>Eukaryota</taxon>
        <taxon>Sar</taxon>
        <taxon>Stramenopiles</taxon>
        <taxon>Oomycota</taxon>
        <taxon>Peronosporomycetes</taxon>
        <taxon>Peronosporales</taxon>
        <taxon>Peronosporaceae</taxon>
        <taxon>Phytophthora</taxon>
    </lineage>
</organism>
<sequence>MASCALLLALLASVGTAQRQPFDNLLRWDYWPPLIGGARFTGRYLSSEPGGIHLKRQNFEPIDLFELQEDKPSANALLYGSVLLDPIFPADLKTGSCVVAAFQIPVKSI</sequence>
<dbReference type="Proteomes" id="UP000237271">
    <property type="component" value="Unassembled WGS sequence"/>
</dbReference>
<evidence type="ECO:0000313" key="2">
    <source>
        <dbReference type="EMBL" id="POM74595.1"/>
    </source>
</evidence>
<name>A0A2P4Y9U9_9STRA</name>
<comment type="caution">
    <text evidence="2">The sequence shown here is derived from an EMBL/GenBank/DDBJ whole genome shotgun (WGS) entry which is preliminary data.</text>
</comment>
<dbReference type="OrthoDB" id="10554598at2759"/>
<reference evidence="2 3" key="1">
    <citation type="journal article" date="2017" name="Genome Biol. Evol.">
        <title>Phytophthora megakarya and P. palmivora, closely related causal agents of cacao black pod rot, underwent increases in genome sizes and gene numbers by different mechanisms.</title>
        <authorList>
            <person name="Ali S.S."/>
            <person name="Shao J."/>
            <person name="Lary D.J."/>
            <person name="Kronmiller B."/>
            <person name="Shen D."/>
            <person name="Strem M.D."/>
            <person name="Amoako-Attah I."/>
            <person name="Akrofi A.Y."/>
            <person name="Begoude B.A."/>
            <person name="Ten Hoopen G.M."/>
            <person name="Coulibaly K."/>
            <person name="Kebe B.I."/>
            <person name="Melnick R.L."/>
            <person name="Guiltinan M.J."/>
            <person name="Tyler B.M."/>
            <person name="Meinhardt L.W."/>
            <person name="Bailey B.A."/>
        </authorList>
    </citation>
    <scope>NUCLEOTIDE SEQUENCE [LARGE SCALE GENOMIC DNA]</scope>
    <source>
        <strain evidence="3">sbr112.9</strain>
    </source>
</reference>
<dbReference type="EMBL" id="NCKW01004766">
    <property type="protein sequence ID" value="POM74595.1"/>
    <property type="molecule type" value="Genomic_DNA"/>
</dbReference>
<protein>
    <submittedName>
        <fullName evidence="2">Uncharacterized protein</fullName>
    </submittedName>
</protein>
<accession>A0A2P4Y9U9</accession>
<keyword evidence="3" id="KW-1185">Reference proteome</keyword>
<evidence type="ECO:0000256" key="1">
    <source>
        <dbReference type="SAM" id="SignalP"/>
    </source>
</evidence>
<dbReference type="AlphaFoldDB" id="A0A2P4Y9U9"/>
<gene>
    <name evidence="2" type="ORF">PHPALM_8427</name>
</gene>